<keyword evidence="2" id="KW-1185">Reference proteome</keyword>
<protein>
    <submittedName>
        <fullName evidence="1">CLUMA_CG006180, isoform A</fullName>
    </submittedName>
</protein>
<gene>
    <name evidence="1" type="ORF">CLUMA_CG006180</name>
</gene>
<reference evidence="1 2" key="1">
    <citation type="submission" date="2015-04" db="EMBL/GenBank/DDBJ databases">
        <authorList>
            <person name="Syromyatnikov M.Y."/>
            <person name="Popov V.N."/>
        </authorList>
    </citation>
    <scope>NUCLEOTIDE SEQUENCE [LARGE SCALE GENOMIC DNA]</scope>
</reference>
<dbReference type="EMBL" id="CVRI01000033">
    <property type="protein sequence ID" value="CRK92609.1"/>
    <property type="molecule type" value="Genomic_DNA"/>
</dbReference>
<name>A0A1J1I2K3_9DIPT</name>
<organism evidence="1 2">
    <name type="scientific">Clunio marinus</name>
    <dbReference type="NCBI Taxonomy" id="568069"/>
    <lineage>
        <taxon>Eukaryota</taxon>
        <taxon>Metazoa</taxon>
        <taxon>Ecdysozoa</taxon>
        <taxon>Arthropoda</taxon>
        <taxon>Hexapoda</taxon>
        <taxon>Insecta</taxon>
        <taxon>Pterygota</taxon>
        <taxon>Neoptera</taxon>
        <taxon>Endopterygota</taxon>
        <taxon>Diptera</taxon>
        <taxon>Nematocera</taxon>
        <taxon>Chironomoidea</taxon>
        <taxon>Chironomidae</taxon>
        <taxon>Clunio</taxon>
    </lineage>
</organism>
<dbReference type="Proteomes" id="UP000183832">
    <property type="component" value="Unassembled WGS sequence"/>
</dbReference>
<evidence type="ECO:0000313" key="1">
    <source>
        <dbReference type="EMBL" id="CRK92609.1"/>
    </source>
</evidence>
<accession>A0A1J1I2K3</accession>
<evidence type="ECO:0000313" key="2">
    <source>
        <dbReference type="Proteomes" id="UP000183832"/>
    </source>
</evidence>
<sequence>MHTYLLTKMLKLNENFLPCHLLRLKITKTRFSQIQSKQKVTEIHETCAINVAEDFQSFYLVCSIKINFSSQNNKKKKLQTNLESRGETGRLKILKKKHKVYVNISSSALGTCLVLRWKDIKFPQDLNHPCGDMSCYVAYECYFNGMVCET</sequence>
<dbReference type="AlphaFoldDB" id="A0A1J1I2K3"/>
<proteinExistence type="predicted"/>